<dbReference type="EMBL" id="ATAY01000020">
    <property type="protein sequence ID" value="EPR13105.1"/>
    <property type="molecule type" value="Genomic_DNA"/>
</dbReference>
<organism evidence="3 4">
    <name type="scientific">Ruminiclostridium papyrosolvens C7</name>
    <dbReference type="NCBI Taxonomy" id="1330534"/>
    <lineage>
        <taxon>Bacteria</taxon>
        <taxon>Bacillati</taxon>
        <taxon>Bacillota</taxon>
        <taxon>Clostridia</taxon>
        <taxon>Eubacteriales</taxon>
        <taxon>Oscillospiraceae</taxon>
        <taxon>Ruminiclostridium</taxon>
    </lineage>
</organism>
<keyword evidence="2" id="KW-0812">Transmembrane</keyword>
<dbReference type="Proteomes" id="UP000016860">
    <property type="component" value="Unassembled WGS sequence"/>
</dbReference>
<reference evidence="3 4" key="1">
    <citation type="journal article" date="2013" name="Genome Announc.">
        <title>Draft Genome Sequence of the Cellulolytic Bacterium Clostridium papyrosolvens C7 (ATCC 700395).</title>
        <authorList>
            <person name="Zepeda V."/>
            <person name="Dassa B."/>
            <person name="Borovok I."/>
            <person name="Lamed R."/>
            <person name="Bayer E.A."/>
            <person name="Cate J.H."/>
        </authorList>
    </citation>
    <scope>NUCLEOTIDE SEQUENCE [LARGE SCALE GENOMIC DNA]</scope>
    <source>
        <strain evidence="3 4">C7</strain>
    </source>
</reference>
<dbReference type="AlphaFoldDB" id="U4R4Y6"/>
<dbReference type="PATRIC" id="fig|1330534.3.peg.831"/>
<proteinExistence type="predicted"/>
<dbReference type="STRING" id="1330534.L323_04145"/>
<evidence type="ECO:0000256" key="2">
    <source>
        <dbReference type="SAM" id="Phobius"/>
    </source>
</evidence>
<dbReference type="Gene3D" id="3.30.1490.480">
    <property type="entry name" value="Endolytic murein transglycosylase"/>
    <property type="match status" value="1"/>
</dbReference>
<comment type="caution">
    <text evidence="3">The sequence shown here is derived from an EMBL/GenBank/DDBJ whole genome shotgun (WGS) entry which is preliminary data.</text>
</comment>
<name>U4R4Y6_9FIRM</name>
<protein>
    <submittedName>
        <fullName evidence="3">ABC transporter substrate-binding protein</fullName>
    </submittedName>
</protein>
<sequence>MRKVHEKSILLGIGIGMIITAIAGMIYSGGTQKELTKDEIISRAKSYGLIEPVKLLNEDNSEASDSTVAHTTSEKSPGASTVSQASTEVADKTSNANKEKTSTDTNERNIVIKIEDGHISNEVMKQLLNKGIITSEKDFTNVIHSYKASRKIISGTYKFKKNEDLDYLVKKICGIK</sequence>
<evidence type="ECO:0000313" key="3">
    <source>
        <dbReference type="EMBL" id="EPR13105.1"/>
    </source>
</evidence>
<keyword evidence="2" id="KW-1133">Transmembrane helix</keyword>
<feature type="region of interest" description="Disordered" evidence="1">
    <location>
        <begin position="60"/>
        <end position="104"/>
    </location>
</feature>
<feature type="transmembrane region" description="Helical" evidence="2">
    <location>
        <begin position="9"/>
        <end position="27"/>
    </location>
</feature>
<dbReference type="RefSeq" id="WP_020814435.1">
    <property type="nucleotide sequence ID" value="NZ_ATAY01000020.1"/>
</dbReference>
<gene>
    <name evidence="3" type="ORF">L323_04145</name>
</gene>
<dbReference type="OrthoDB" id="1739583at2"/>
<accession>U4R4Y6</accession>
<evidence type="ECO:0000313" key="4">
    <source>
        <dbReference type="Proteomes" id="UP000016860"/>
    </source>
</evidence>
<feature type="compositionally biased region" description="Polar residues" evidence="1">
    <location>
        <begin position="63"/>
        <end position="96"/>
    </location>
</feature>
<evidence type="ECO:0000256" key="1">
    <source>
        <dbReference type="SAM" id="MobiDB-lite"/>
    </source>
</evidence>
<keyword evidence="2" id="KW-0472">Membrane</keyword>